<dbReference type="EMBL" id="CP159925">
    <property type="protein sequence ID" value="XCO74916.1"/>
    <property type="molecule type" value="Genomic_DNA"/>
</dbReference>
<accession>A0AAU8MR40</accession>
<dbReference type="SUPFAM" id="SSF82171">
    <property type="entry name" value="DPP6 N-terminal domain-like"/>
    <property type="match status" value="1"/>
</dbReference>
<feature type="signal peptide" evidence="1">
    <location>
        <begin position="1"/>
        <end position="24"/>
    </location>
</feature>
<dbReference type="Gene3D" id="2.120.10.30">
    <property type="entry name" value="TolB, C-terminal domain"/>
    <property type="match status" value="1"/>
</dbReference>
<organism evidence="2">
    <name type="scientific">Lysobacter firmicutimachus</name>
    <dbReference type="NCBI Taxonomy" id="1792846"/>
    <lineage>
        <taxon>Bacteria</taxon>
        <taxon>Pseudomonadati</taxon>
        <taxon>Pseudomonadota</taxon>
        <taxon>Gammaproteobacteria</taxon>
        <taxon>Lysobacterales</taxon>
        <taxon>Lysobacteraceae</taxon>
        <taxon>Lysobacter</taxon>
    </lineage>
</organism>
<dbReference type="InterPro" id="IPR011042">
    <property type="entry name" value="6-blade_b-propeller_TolB-like"/>
</dbReference>
<reference evidence="2" key="1">
    <citation type="submission" date="2024-06" db="EMBL/GenBank/DDBJ databases">
        <authorList>
            <person name="Li S."/>
        </authorList>
    </citation>
    <scope>NUCLEOTIDE SEQUENCE</scope>
    <source>
        <strain evidence="2">SR10</strain>
    </source>
</reference>
<keyword evidence="1" id="KW-0732">Signal</keyword>
<evidence type="ECO:0000256" key="1">
    <source>
        <dbReference type="SAM" id="SignalP"/>
    </source>
</evidence>
<gene>
    <name evidence="2" type="ORF">ABU614_21600</name>
</gene>
<evidence type="ECO:0000313" key="2">
    <source>
        <dbReference type="EMBL" id="XCO74916.1"/>
    </source>
</evidence>
<dbReference type="Pfam" id="PF07676">
    <property type="entry name" value="PD40"/>
    <property type="match status" value="3"/>
</dbReference>
<sequence length="306" mass="34663">MRRPLPPVAAPWAFAFAASLLAFAAPLRAGETCPEVRRYGDGSINSPGWEWRLSFSPDRRRAYWSHTAGWWPGTRERATIRTALRGRNGWGAPQTASFSGVHSDMDPFVSPDGRWLVFSSARPRPDGQAGKMDLWLAERHAHGWREPRHLGDAVNSAGDELYPSMDRRGHLYFASERGGEWNIYVSRRLRNGDYAPAQAVAGGVNTAERWEFNPEISPDGRTLLFTRLDLPDALPDQGHGWGDLYAARWRDGRFGTAVNLGPCVNTRWDEFHPTVLWERRQLFYARDIGQPSDFYTTRLRLPDLGD</sequence>
<dbReference type="AlphaFoldDB" id="A0AAU8MR40"/>
<proteinExistence type="predicted"/>
<dbReference type="RefSeq" id="WP_363797767.1">
    <property type="nucleotide sequence ID" value="NZ_CP159925.1"/>
</dbReference>
<dbReference type="InterPro" id="IPR011659">
    <property type="entry name" value="WD40"/>
</dbReference>
<name>A0AAU8MR40_9GAMM</name>
<protein>
    <submittedName>
        <fullName evidence="2">Uncharacterized protein</fullName>
    </submittedName>
</protein>
<feature type="chain" id="PRO_5043560535" evidence="1">
    <location>
        <begin position="25"/>
        <end position="306"/>
    </location>
</feature>